<protein>
    <submittedName>
        <fullName evidence="1">Uncharacterized protein</fullName>
    </submittedName>
</protein>
<accession>A0A1S8A9X9</accession>
<dbReference type="Proteomes" id="UP000054516">
    <property type="component" value="Unassembled WGS sequence"/>
</dbReference>
<keyword evidence="2" id="KW-1185">Reference proteome</keyword>
<dbReference type="EMBL" id="DF977498">
    <property type="protein sequence ID" value="GAW26881.1"/>
    <property type="molecule type" value="Genomic_DNA"/>
</dbReference>
<sequence length="71" mass="7789">MDLVGNPPDSGRIKMMTPAEHDTEKLARFPGFTEAAGIPVQKALKQGLKPRSIPAQICQIRTYRSSLYGTC</sequence>
<organism evidence="1">
    <name type="scientific">Rosellinia necatrix</name>
    <name type="common">White root-rot fungus</name>
    <dbReference type="NCBI Taxonomy" id="77044"/>
    <lineage>
        <taxon>Eukaryota</taxon>
        <taxon>Fungi</taxon>
        <taxon>Dikarya</taxon>
        <taxon>Ascomycota</taxon>
        <taxon>Pezizomycotina</taxon>
        <taxon>Sordariomycetes</taxon>
        <taxon>Xylariomycetidae</taxon>
        <taxon>Xylariales</taxon>
        <taxon>Xylariaceae</taxon>
        <taxon>Rosellinia</taxon>
    </lineage>
</organism>
<proteinExistence type="predicted"/>
<dbReference type="AlphaFoldDB" id="A0A1S8A9X9"/>
<name>A0A1S8A9X9_ROSNE</name>
<evidence type="ECO:0000313" key="2">
    <source>
        <dbReference type="Proteomes" id="UP000054516"/>
    </source>
</evidence>
<gene>
    <name evidence="1" type="ORF">SAMD00023353_5300760</name>
</gene>
<evidence type="ECO:0000313" key="1">
    <source>
        <dbReference type="EMBL" id="GAW26881.1"/>
    </source>
</evidence>
<reference evidence="1" key="1">
    <citation type="submission" date="2016-03" db="EMBL/GenBank/DDBJ databases">
        <title>Draft genome sequence of Rosellinia necatrix.</title>
        <authorList>
            <person name="Kanematsu S."/>
        </authorList>
    </citation>
    <scope>NUCLEOTIDE SEQUENCE [LARGE SCALE GENOMIC DNA]</scope>
    <source>
        <strain evidence="1">W97</strain>
    </source>
</reference>